<evidence type="ECO:0000313" key="3">
    <source>
        <dbReference type="Proteomes" id="UP000886893"/>
    </source>
</evidence>
<accession>A0A9D1KBR2</accession>
<feature type="compositionally biased region" description="Basic residues" evidence="1">
    <location>
        <begin position="1"/>
        <end position="15"/>
    </location>
</feature>
<protein>
    <submittedName>
        <fullName evidence="2">Uncharacterized protein</fullName>
    </submittedName>
</protein>
<dbReference type="EMBL" id="DVKI01000142">
    <property type="protein sequence ID" value="HIT17636.1"/>
    <property type="molecule type" value="Genomic_DNA"/>
</dbReference>
<organism evidence="2 3">
    <name type="scientific">Candidatus Caccosoma faecigallinarum</name>
    <dbReference type="NCBI Taxonomy" id="2840720"/>
    <lineage>
        <taxon>Bacteria</taxon>
        <taxon>Bacillati</taxon>
        <taxon>Bacillota</taxon>
        <taxon>Bacillota incertae sedis</taxon>
        <taxon>Candidatus Caccosoma</taxon>
    </lineage>
</organism>
<name>A0A9D1KBR2_9FIRM</name>
<gene>
    <name evidence="2" type="ORF">IAD04_04610</name>
</gene>
<reference evidence="2" key="1">
    <citation type="submission" date="2020-10" db="EMBL/GenBank/DDBJ databases">
        <authorList>
            <person name="Gilroy R."/>
        </authorList>
    </citation>
    <scope>NUCLEOTIDE SEQUENCE</scope>
    <source>
        <strain evidence="2">14508</strain>
    </source>
</reference>
<evidence type="ECO:0000256" key="1">
    <source>
        <dbReference type="SAM" id="MobiDB-lite"/>
    </source>
</evidence>
<reference evidence="2" key="2">
    <citation type="journal article" date="2021" name="PeerJ">
        <title>Extensive microbial diversity within the chicken gut microbiome revealed by metagenomics and culture.</title>
        <authorList>
            <person name="Gilroy R."/>
            <person name="Ravi A."/>
            <person name="Getino M."/>
            <person name="Pursley I."/>
            <person name="Horton D.L."/>
            <person name="Alikhan N.F."/>
            <person name="Baker D."/>
            <person name="Gharbi K."/>
            <person name="Hall N."/>
            <person name="Watson M."/>
            <person name="Adriaenssens E.M."/>
            <person name="Foster-Nyarko E."/>
            <person name="Jarju S."/>
            <person name="Secka A."/>
            <person name="Antonio M."/>
            <person name="Oren A."/>
            <person name="Chaudhuri R.R."/>
            <person name="La Ragione R."/>
            <person name="Hildebrand F."/>
            <person name="Pallen M.J."/>
        </authorList>
    </citation>
    <scope>NUCLEOTIDE SEQUENCE</scope>
    <source>
        <strain evidence="2">14508</strain>
    </source>
</reference>
<sequence>MGKTKSKIKKKKRRLEQKAIQNGTANSKLLKKGEIMDGKNRKNDQQ</sequence>
<dbReference type="AlphaFoldDB" id="A0A9D1KBR2"/>
<feature type="region of interest" description="Disordered" evidence="1">
    <location>
        <begin position="1"/>
        <end position="46"/>
    </location>
</feature>
<proteinExistence type="predicted"/>
<evidence type="ECO:0000313" key="2">
    <source>
        <dbReference type="EMBL" id="HIT17636.1"/>
    </source>
</evidence>
<feature type="compositionally biased region" description="Basic and acidic residues" evidence="1">
    <location>
        <begin position="31"/>
        <end position="46"/>
    </location>
</feature>
<comment type="caution">
    <text evidence="2">The sequence shown here is derived from an EMBL/GenBank/DDBJ whole genome shotgun (WGS) entry which is preliminary data.</text>
</comment>
<dbReference type="Proteomes" id="UP000886893">
    <property type="component" value="Unassembled WGS sequence"/>
</dbReference>